<evidence type="ECO:0000256" key="7">
    <source>
        <dbReference type="SAM" id="Phobius"/>
    </source>
</evidence>
<dbReference type="GO" id="GO:0005886">
    <property type="term" value="C:plasma membrane"/>
    <property type="evidence" value="ECO:0007669"/>
    <property type="project" value="TreeGrafter"/>
</dbReference>
<dbReference type="Gene3D" id="2.60.40.10">
    <property type="entry name" value="Immunoglobulins"/>
    <property type="match status" value="1"/>
</dbReference>
<sequence>CKLPWLFFLRLVYVGPTSVTGTVGGSLIVQCSYEEQLRTHFKYWCKRPCLWKTVETKRSSKEVRNGRVSIRDHPANLTFTVTLENLIEDDAGTYRCGIDTSWLGGYLQDPAVHIVVSVIPDHDLSQSRTLNRLSHPGAPLLFFFNVTFSIDCNKWGWGGECKLNTAVSSPRLQVLLSLLALLLLLLGGSLLLAWRIVRKAGAPWTPAKSPHLLPTQNTLQGELYYANLELQTRTLQGEPTQPRQEEVEYSTVPSLEELHYSLVAFDPESQDSKANRIPSGGPGSRSQSTAGLRRPKPVSSGPTIWRSLWATGPPNPHPCPPQLLLSAVQQQGNWAPLRLSLLCHQPGRLDWGGAGPVEHPPPPYPAPGTSFLFVSFQL</sequence>
<feature type="domain" description="Immunoglobulin" evidence="9">
    <location>
        <begin position="16"/>
        <end position="117"/>
    </location>
</feature>
<proteinExistence type="predicted"/>
<dbReference type="FunFam" id="2.60.40.10:FF:000370">
    <property type="entry name" value="CMRF35-like molecule 1"/>
    <property type="match status" value="1"/>
</dbReference>
<keyword evidence="3 8" id="KW-0732">Signal</keyword>
<accession>A0A667I551</accession>
<evidence type="ECO:0000256" key="4">
    <source>
        <dbReference type="ARBA" id="ARBA00023136"/>
    </source>
</evidence>
<evidence type="ECO:0000256" key="8">
    <source>
        <dbReference type="SAM" id="SignalP"/>
    </source>
</evidence>
<feature type="transmembrane region" description="Helical" evidence="7">
    <location>
        <begin position="174"/>
        <end position="194"/>
    </location>
</feature>
<dbReference type="PANTHER" id="PTHR11860:SF115">
    <property type="entry name" value="IMMUNOGLOBULIN SUBTYPE DOMAIN-CONTAINING PROTEIN"/>
    <property type="match status" value="1"/>
</dbReference>
<dbReference type="InterPro" id="IPR003599">
    <property type="entry name" value="Ig_sub"/>
</dbReference>
<evidence type="ECO:0000256" key="5">
    <source>
        <dbReference type="ARBA" id="ARBA00023157"/>
    </source>
</evidence>
<dbReference type="AlphaFoldDB" id="A0A667I551"/>
<evidence type="ECO:0000256" key="1">
    <source>
        <dbReference type="ARBA" id="ARBA00004370"/>
    </source>
</evidence>
<dbReference type="PANTHER" id="PTHR11860">
    <property type="entry name" value="POLYMERIC-IMMUNOGLOBULIN RECEPTOR"/>
    <property type="match status" value="1"/>
</dbReference>
<feature type="region of interest" description="Disordered" evidence="6">
    <location>
        <begin position="269"/>
        <end position="312"/>
    </location>
</feature>
<protein>
    <recommendedName>
        <fullName evidence="9">Immunoglobulin domain-containing protein</fullName>
    </recommendedName>
</protein>
<evidence type="ECO:0000256" key="3">
    <source>
        <dbReference type="ARBA" id="ARBA00022729"/>
    </source>
</evidence>
<keyword evidence="11" id="KW-1185">Reference proteome</keyword>
<dbReference type="Proteomes" id="UP000472241">
    <property type="component" value="Unplaced"/>
</dbReference>
<keyword evidence="5" id="KW-1015">Disulfide bond</keyword>
<reference evidence="10" key="1">
    <citation type="submission" date="2025-08" db="UniProtKB">
        <authorList>
            <consortium name="Ensembl"/>
        </authorList>
    </citation>
    <scope>IDENTIFICATION</scope>
</reference>
<feature type="signal peptide" evidence="8">
    <location>
        <begin position="1"/>
        <end position="21"/>
    </location>
</feature>
<evidence type="ECO:0000259" key="9">
    <source>
        <dbReference type="SMART" id="SM00409"/>
    </source>
</evidence>
<dbReference type="InterPro" id="IPR050671">
    <property type="entry name" value="CD300_family_receptors"/>
</dbReference>
<dbReference type="SMART" id="SM00409">
    <property type="entry name" value="IG"/>
    <property type="match status" value="1"/>
</dbReference>
<reference evidence="10" key="2">
    <citation type="submission" date="2025-09" db="UniProtKB">
        <authorList>
            <consortium name="Ensembl"/>
        </authorList>
    </citation>
    <scope>IDENTIFICATION</scope>
</reference>
<dbReference type="SUPFAM" id="SSF48726">
    <property type="entry name" value="Immunoglobulin"/>
    <property type="match status" value="1"/>
</dbReference>
<evidence type="ECO:0000256" key="6">
    <source>
        <dbReference type="SAM" id="MobiDB-lite"/>
    </source>
</evidence>
<dbReference type="GO" id="GO:0004888">
    <property type="term" value="F:transmembrane signaling receptor activity"/>
    <property type="evidence" value="ECO:0007669"/>
    <property type="project" value="TreeGrafter"/>
</dbReference>
<keyword evidence="4 7" id="KW-0472">Membrane</keyword>
<comment type="subcellular location">
    <subcellularLocation>
        <location evidence="1">Membrane</location>
    </subcellularLocation>
</comment>
<dbReference type="InterPro" id="IPR013106">
    <property type="entry name" value="Ig_V-set"/>
</dbReference>
<dbReference type="InterPro" id="IPR013783">
    <property type="entry name" value="Ig-like_fold"/>
</dbReference>
<dbReference type="InterPro" id="IPR036179">
    <property type="entry name" value="Ig-like_dom_sf"/>
</dbReference>
<evidence type="ECO:0000256" key="2">
    <source>
        <dbReference type="ARBA" id="ARBA00022692"/>
    </source>
</evidence>
<dbReference type="CDD" id="cd05716">
    <property type="entry name" value="IgV_pIgR_like"/>
    <property type="match status" value="1"/>
</dbReference>
<evidence type="ECO:0000313" key="10">
    <source>
        <dbReference type="Ensembl" id="ENSLCNP00005034418.1"/>
    </source>
</evidence>
<evidence type="ECO:0000313" key="11">
    <source>
        <dbReference type="Proteomes" id="UP000472241"/>
    </source>
</evidence>
<feature type="chain" id="PRO_5025491684" description="Immunoglobulin domain-containing protein" evidence="8">
    <location>
        <begin position="22"/>
        <end position="378"/>
    </location>
</feature>
<keyword evidence="2 7" id="KW-0812">Transmembrane</keyword>
<name>A0A667I551_LYNCA</name>
<keyword evidence="7" id="KW-1133">Transmembrane helix</keyword>
<dbReference type="Ensembl" id="ENSLCNT00005038403.1">
    <property type="protein sequence ID" value="ENSLCNP00005034418.1"/>
    <property type="gene ID" value="ENSLCNG00005022373.1"/>
</dbReference>
<organism evidence="10 11">
    <name type="scientific">Lynx canadensis</name>
    <name type="common">Canada lynx</name>
    <name type="synonym">Felis canadensis</name>
    <dbReference type="NCBI Taxonomy" id="61383"/>
    <lineage>
        <taxon>Eukaryota</taxon>
        <taxon>Metazoa</taxon>
        <taxon>Chordata</taxon>
        <taxon>Craniata</taxon>
        <taxon>Vertebrata</taxon>
        <taxon>Euteleostomi</taxon>
        <taxon>Mammalia</taxon>
        <taxon>Eutheria</taxon>
        <taxon>Laurasiatheria</taxon>
        <taxon>Carnivora</taxon>
        <taxon>Feliformia</taxon>
        <taxon>Felidae</taxon>
        <taxon>Felinae</taxon>
        <taxon>Lynx</taxon>
    </lineage>
</organism>
<dbReference type="Pfam" id="PF07686">
    <property type="entry name" value="V-set"/>
    <property type="match status" value="1"/>
</dbReference>